<comment type="caution">
    <text evidence="2">The sequence shown here is derived from an EMBL/GenBank/DDBJ whole genome shotgun (WGS) entry which is preliminary data.</text>
</comment>
<dbReference type="AlphaFoldDB" id="A0A813J065"/>
<keyword evidence="4" id="KW-1185">Reference proteome</keyword>
<dbReference type="EMBL" id="CAJNNW010016990">
    <property type="protein sequence ID" value="CAE8660107.1"/>
    <property type="molecule type" value="Genomic_DNA"/>
</dbReference>
<reference evidence="2" key="1">
    <citation type="submission" date="2021-02" db="EMBL/GenBank/DDBJ databases">
        <authorList>
            <person name="Dougan E. K."/>
            <person name="Rhodes N."/>
            <person name="Thang M."/>
            <person name="Chan C."/>
        </authorList>
    </citation>
    <scope>NUCLEOTIDE SEQUENCE</scope>
</reference>
<evidence type="ECO:0000313" key="3">
    <source>
        <dbReference type="Proteomes" id="UP000626109"/>
    </source>
</evidence>
<evidence type="ECO:0000313" key="1">
    <source>
        <dbReference type="EMBL" id="CAE8614664.1"/>
    </source>
</evidence>
<accession>A0A813J065</accession>
<protein>
    <submittedName>
        <fullName evidence="2">Uncharacterized protein</fullName>
    </submittedName>
</protein>
<name>A0A813J065_POLGL</name>
<evidence type="ECO:0000313" key="2">
    <source>
        <dbReference type="EMBL" id="CAE8660107.1"/>
    </source>
</evidence>
<proteinExistence type="predicted"/>
<dbReference type="Proteomes" id="UP000626109">
    <property type="component" value="Unassembled WGS sequence"/>
</dbReference>
<evidence type="ECO:0000313" key="4">
    <source>
        <dbReference type="Proteomes" id="UP000654075"/>
    </source>
</evidence>
<sequence>MHRIGDIRQFAASPASRNAALLAKTQTGLPGPASCCCFRKQDYNNNNRQDVGQASWERGNPESAHFLLLMCCLFAVVAAVDHAQRTLLGSARAQLLGMRTNAQRTLLGWNSRLEANLPFRAERWA</sequence>
<organism evidence="2 3">
    <name type="scientific">Polarella glacialis</name>
    <name type="common">Dinoflagellate</name>
    <dbReference type="NCBI Taxonomy" id="89957"/>
    <lineage>
        <taxon>Eukaryota</taxon>
        <taxon>Sar</taxon>
        <taxon>Alveolata</taxon>
        <taxon>Dinophyceae</taxon>
        <taxon>Suessiales</taxon>
        <taxon>Suessiaceae</taxon>
        <taxon>Polarella</taxon>
    </lineage>
</organism>
<dbReference type="Proteomes" id="UP000654075">
    <property type="component" value="Unassembled WGS sequence"/>
</dbReference>
<gene>
    <name evidence="1" type="ORF">PGLA1383_LOCUS32385</name>
    <name evidence="2" type="ORF">PGLA2088_LOCUS14036</name>
</gene>
<dbReference type="EMBL" id="CAJNNV010025466">
    <property type="protein sequence ID" value="CAE8614664.1"/>
    <property type="molecule type" value="Genomic_DNA"/>
</dbReference>